<dbReference type="Proteomes" id="UP000533598">
    <property type="component" value="Unassembled WGS sequence"/>
</dbReference>
<dbReference type="RefSeq" id="WP_185003957.1">
    <property type="nucleotide sequence ID" value="NZ_BAAAUI010000041.1"/>
</dbReference>
<name>A0A7W7CBG5_9PSEU</name>
<evidence type="ECO:0000313" key="2">
    <source>
        <dbReference type="Proteomes" id="UP000533598"/>
    </source>
</evidence>
<accession>A0A7W7CBG5</accession>
<gene>
    <name evidence="1" type="ORF">HNR67_004203</name>
</gene>
<proteinExistence type="predicted"/>
<sequence>MIGNNPKNAAWIKNRATFTATGIGANSEAVAHVPKYGTPRSAIARV</sequence>
<protein>
    <submittedName>
        <fullName evidence="1">Uncharacterized protein</fullName>
    </submittedName>
</protein>
<dbReference type="AlphaFoldDB" id="A0A7W7CBG5"/>
<evidence type="ECO:0000313" key="1">
    <source>
        <dbReference type="EMBL" id="MBB4678085.1"/>
    </source>
</evidence>
<dbReference type="EMBL" id="JACHMH010000001">
    <property type="protein sequence ID" value="MBB4678085.1"/>
    <property type="molecule type" value="Genomic_DNA"/>
</dbReference>
<reference evidence="1 2" key="1">
    <citation type="submission" date="2020-08" db="EMBL/GenBank/DDBJ databases">
        <title>Sequencing the genomes of 1000 actinobacteria strains.</title>
        <authorList>
            <person name="Klenk H.-P."/>
        </authorList>
    </citation>
    <scope>NUCLEOTIDE SEQUENCE [LARGE SCALE GENOMIC DNA]</scope>
    <source>
        <strain evidence="1 2">DSM 44230</strain>
    </source>
</reference>
<organism evidence="1 2">
    <name type="scientific">Crossiella cryophila</name>
    <dbReference type="NCBI Taxonomy" id="43355"/>
    <lineage>
        <taxon>Bacteria</taxon>
        <taxon>Bacillati</taxon>
        <taxon>Actinomycetota</taxon>
        <taxon>Actinomycetes</taxon>
        <taxon>Pseudonocardiales</taxon>
        <taxon>Pseudonocardiaceae</taxon>
        <taxon>Crossiella</taxon>
    </lineage>
</organism>
<keyword evidence="2" id="KW-1185">Reference proteome</keyword>
<comment type="caution">
    <text evidence="1">The sequence shown here is derived from an EMBL/GenBank/DDBJ whole genome shotgun (WGS) entry which is preliminary data.</text>
</comment>